<dbReference type="InterPro" id="IPR036873">
    <property type="entry name" value="Rhodanese-like_dom_sf"/>
</dbReference>
<dbReference type="PANTHER" id="PTHR43084:SF1">
    <property type="entry name" value="PERSULFIDE DIOXYGENASE ETHE1, MITOCHONDRIAL"/>
    <property type="match status" value="1"/>
</dbReference>
<dbReference type="Pfam" id="PF00581">
    <property type="entry name" value="Rhodanese"/>
    <property type="match status" value="1"/>
</dbReference>
<gene>
    <name evidence="3" type="ORF">D6T63_15685</name>
</gene>
<name>A0A3A5LY53_9MICC</name>
<dbReference type="GO" id="GO:0046872">
    <property type="term" value="F:metal ion binding"/>
    <property type="evidence" value="ECO:0007669"/>
    <property type="project" value="UniProtKB-KW"/>
</dbReference>
<dbReference type="PROSITE" id="PS50206">
    <property type="entry name" value="RHODANESE_3"/>
    <property type="match status" value="1"/>
</dbReference>
<dbReference type="GO" id="GO:0006749">
    <property type="term" value="P:glutathione metabolic process"/>
    <property type="evidence" value="ECO:0007669"/>
    <property type="project" value="InterPro"/>
</dbReference>
<evidence type="ECO:0000313" key="4">
    <source>
        <dbReference type="Proteomes" id="UP000272560"/>
    </source>
</evidence>
<dbReference type="SMART" id="SM00450">
    <property type="entry name" value="RHOD"/>
    <property type="match status" value="1"/>
</dbReference>
<dbReference type="InterPro" id="IPR001763">
    <property type="entry name" value="Rhodanese-like_dom"/>
</dbReference>
<organism evidence="3 4">
    <name type="scientific">Arthrobacter cheniae</name>
    <dbReference type="NCBI Taxonomy" id="1258888"/>
    <lineage>
        <taxon>Bacteria</taxon>
        <taxon>Bacillati</taxon>
        <taxon>Actinomycetota</taxon>
        <taxon>Actinomycetes</taxon>
        <taxon>Micrococcales</taxon>
        <taxon>Micrococcaceae</taxon>
        <taxon>Arthrobacter</taxon>
    </lineage>
</organism>
<dbReference type="PANTHER" id="PTHR43084">
    <property type="entry name" value="PERSULFIDE DIOXYGENASE ETHE1"/>
    <property type="match status" value="1"/>
</dbReference>
<dbReference type="SUPFAM" id="SSF56281">
    <property type="entry name" value="Metallo-hydrolase/oxidoreductase"/>
    <property type="match status" value="1"/>
</dbReference>
<dbReference type="InterPro" id="IPR051682">
    <property type="entry name" value="Mito_Persulfide_Diox"/>
</dbReference>
<keyword evidence="1" id="KW-0479">Metal-binding</keyword>
<evidence type="ECO:0000259" key="2">
    <source>
        <dbReference type="PROSITE" id="PS50206"/>
    </source>
</evidence>
<dbReference type="SMART" id="SM00849">
    <property type="entry name" value="Lactamase_B"/>
    <property type="match status" value="1"/>
</dbReference>
<proteinExistence type="predicted"/>
<accession>A0A3A5LY53</accession>
<protein>
    <submittedName>
        <fullName evidence="3">MBL fold metallo-hydrolase</fullName>
    </submittedName>
</protein>
<dbReference type="InterPro" id="IPR044528">
    <property type="entry name" value="POD-like_MBL-fold"/>
</dbReference>
<reference evidence="3 4" key="1">
    <citation type="submission" date="2018-09" db="EMBL/GenBank/DDBJ databases">
        <title>Novel species of Arthrobacter.</title>
        <authorList>
            <person name="Liu Q."/>
            <person name="Xin Y.-H."/>
        </authorList>
    </citation>
    <scope>NUCLEOTIDE SEQUENCE [LARGE SCALE GENOMIC DNA]</scope>
    <source>
        <strain evidence="3 4">Hz2</strain>
    </source>
</reference>
<dbReference type="SUPFAM" id="SSF52821">
    <property type="entry name" value="Rhodanese/Cell cycle control phosphatase"/>
    <property type="match status" value="2"/>
</dbReference>
<dbReference type="Proteomes" id="UP000272560">
    <property type="component" value="Unassembled WGS sequence"/>
</dbReference>
<dbReference type="OrthoDB" id="3196337at2"/>
<evidence type="ECO:0000313" key="3">
    <source>
        <dbReference type="EMBL" id="RJT76909.1"/>
    </source>
</evidence>
<dbReference type="CDD" id="cd00158">
    <property type="entry name" value="RHOD"/>
    <property type="match status" value="1"/>
</dbReference>
<dbReference type="GO" id="GO:0050313">
    <property type="term" value="F:sulfur dioxygenase activity"/>
    <property type="evidence" value="ECO:0007669"/>
    <property type="project" value="InterPro"/>
</dbReference>
<dbReference type="CDD" id="cd07724">
    <property type="entry name" value="POD-like_MBL-fold"/>
    <property type="match status" value="1"/>
</dbReference>
<dbReference type="InterPro" id="IPR036866">
    <property type="entry name" value="RibonucZ/Hydroxyglut_hydro"/>
</dbReference>
<dbReference type="Gene3D" id="3.60.15.10">
    <property type="entry name" value="Ribonuclease Z/Hydroxyacylglutathione hydrolase-like"/>
    <property type="match status" value="1"/>
</dbReference>
<dbReference type="AlphaFoldDB" id="A0A3A5LY53"/>
<dbReference type="InterPro" id="IPR001279">
    <property type="entry name" value="Metallo-B-lactamas"/>
</dbReference>
<dbReference type="EMBL" id="QZVT01000010">
    <property type="protein sequence ID" value="RJT76909.1"/>
    <property type="molecule type" value="Genomic_DNA"/>
</dbReference>
<dbReference type="GO" id="GO:0016787">
    <property type="term" value="F:hydrolase activity"/>
    <property type="evidence" value="ECO:0007669"/>
    <property type="project" value="UniProtKB-KW"/>
</dbReference>
<comment type="caution">
    <text evidence="3">The sequence shown here is derived from an EMBL/GenBank/DDBJ whole genome shotgun (WGS) entry which is preliminary data.</text>
</comment>
<keyword evidence="3" id="KW-0378">Hydrolase</keyword>
<feature type="domain" description="Rhodanese" evidence="2">
    <location>
        <begin position="364"/>
        <end position="450"/>
    </location>
</feature>
<dbReference type="RefSeq" id="WP_120149999.1">
    <property type="nucleotide sequence ID" value="NZ_QZVT01000010.1"/>
</dbReference>
<evidence type="ECO:0000256" key="1">
    <source>
        <dbReference type="ARBA" id="ARBA00022723"/>
    </source>
</evidence>
<keyword evidence="4" id="KW-1185">Reference proteome</keyword>
<dbReference type="GO" id="GO:0070813">
    <property type="term" value="P:hydrogen sulfide metabolic process"/>
    <property type="evidence" value="ECO:0007669"/>
    <property type="project" value="TreeGrafter"/>
</dbReference>
<sequence>MDVTVIETPQLGDRSYLVHDGKVALVIDAQRDIDRVEALLEEAGVKLTHVAETHIHNDYVTGGLVLAQKYQADYLVNAADTVSFERTPIADGQSVQVGELSVKAVATPGHTHHHLSFVVEHDGEQAVFSGGSVLYGSVGRTDLLGSEHTVGLTHDQWASARRLAKEAKEQAALYPTHGFGSFCSSGPATGAGESTLGEQFSTNHVFTDADEEHFVSELIANLTAYPNYYVHMGPANAAGPTEPNLAVPDSLDPAELKARLDAGEWVVDLRNRVAYSSEHLKGTISFEYGNGGSFTTFLGWIFPYEKQLTLVGDREDVENAIRDLSRIGIDSPDAAVGENPAELAPEVPVSSYPRVGWAGVLSDRPDQEPILDVRRAEEYEASHIDGAIHIPLHELITRMDEVPEGRLWVHCGSGYRSGVAASLLERAGKDPVHIDAMFDKAADAGLPMAS</sequence>
<dbReference type="Pfam" id="PF00753">
    <property type="entry name" value="Lactamase_B"/>
    <property type="match status" value="1"/>
</dbReference>
<dbReference type="Gene3D" id="3.40.250.10">
    <property type="entry name" value="Rhodanese-like domain"/>
    <property type="match status" value="2"/>
</dbReference>